<evidence type="ECO:0000259" key="2">
    <source>
        <dbReference type="PROSITE" id="PS50994"/>
    </source>
</evidence>
<dbReference type="AlphaFoldDB" id="A0A6N4V6P7"/>
<dbReference type="Gene3D" id="3.30.420.10">
    <property type="entry name" value="Ribonuclease H-like superfamily/Ribonuclease H"/>
    <property type="match status" value="1"/>
</dbReference>
<proteinExistence type="predicted"/>
<dbReference type="SUPFAM" id="SSF46689">
    <property type="entry name" value="Homeodomain-like"/>
    <property type="match status" value="1"/>
</dbReference>
<dbReference type="Pfam" id="PF13683">
    <property type="entry name" value="rve_3"/>
    <property type="match status" value="1"/>
</dbReference>
<dbReference type="SUPFAM" id="SSF53098">
    <property type="entry name" value="Ribonuclease H-like"/>
    <property type="match status" value="1"/>
</dbReference>
<dbReference type="InterPro" id="IPR009057">
    <property type="entry name" value="Homeodomain-like_sf"/>
</dbReference>
<feature type="domain" description="Integrase catalytic" evidence="2">
    <location>
        <begin position="131"/>
        <end position="299"/>
    </location>
</feature>
<dbReference type="GO" id="GO:0015074">
    <property type="term" value="P:DNA integration"/>
    <property type="evidence" value="ECO:0007669"/>
    <property type="project" value="InterPro"/>
</dbReference>
<accession>A0A6N4V6P7</accession>
<dbReference type="InterPro" id="IPR012337">
    <property type="entry name" value="RNaseH-like_sf"/>
</dbReference>
<dbReference type="PROSITE" id="PS50994">
    <property type="entry name" value="INTEGRASE"/>
    <property type="match status" value="1"/>
</dbReference>
<protein>
    <recommendedName>
        <fullName evidence="2">Integrase catalytic domain-containing protein</fullName>
    </recommendedName>
</protein>
<dbReference type="Proteomes" id="UP000466785">
    <property type="component" value="Chromosome"/>
</dbReference>
<keyword evidence="4" id="KW-1185">Reference proteome</keyword>
<evidence type="ECO:0000313" key="3">
    <source>
        <dbReference type="EMBL" id="BBX51246.1"/>
    </source>
</evidence>
<sequence length="399" mass="44792">MSKARVVVLEVTSGHLTVTQAANQYGLSRQHIYRLLARYHEGGLDAVDPRSRRPNSNPRAVSDDVIIAIVTLRETLTAGGLDAGPLTLQWHLGQRGLPVPSTSTIRRILHHHGLITPQPRKRPKSSYRRFAASQPNECWQSDFTHWALADGTDTEILSWLDDCSRYLLTCTAYPRVTVGGVVASFTDTAAIYGLPAATLTDNGSVYTSRFTHGHNDFERLLNSLGVTQKNGHPGHPQTQGKIERFHRTLKLWLGQHRRPSTLDELQQLLDTFATIYNTERPHRAHRPSATPHTVYHALPKAHPATVTEHFRIRHDTVDQFGKLTLRYGSRLHHLGIGREHAHTPVLILVATQIVTVISKTGHHLIGSHHIDPDRNYWRNQQKDPGRWPGQSVTDDATQV</sequence>
<evidence type="ECO:0000313" key="4">
    <source>
        <dbReference type="Proteomes" id="UP000466785"/>
    </source>
</evidence>
<evidence type="ECO:0000256" key="1">
    <source>
        <dbReference type="SAM" id="MobiDB-lite"/>
    </source>
</evidence>
<dbReference type="GO" id="GO:0003676">
    <property type="term" value="F:nucleic acid binding"/>
    <property type="evidence" value="ECO:0007669"/>
    <property type="project" value="InterPro"/>
</dbReference>
<organism evidence="3 4">
    <name type="scientific">Mycolicibacterium poriferae</name>
    <dbReference type="NCBI Taxonomy" id="39694"/>
    <lineage>
        <taxon>Bacteria</taxon>
        <taxon>Bacillati</taxon>
        <taxon>Actinomycetota</taxon>
        <taxon>Actinomycetes</taxon>
        <taxon>Mycobacteriales</taxon>
        <taxon>Mycobacteriaceae</taxon>
        <taxon>Mycolicibacterium</taxon>
    </lineage>
</organism>
<dbReference type="Pfam" id="PF13518">
    <property type="entry name" value="HTH_28"/>
    <property type="match status" value="1"/>
</dbReference>
<feature type="compositionally biased region" description="Polar residues" evidence="1">
    <location>
        <begin position="390"/>
        <end position="399"/>
    </location>
</feature>
<name>A0A6N4V6P7_9MYCO</name>
<dbReference type="EMBL" id="AP022570">
    <property type="protein sequence ID" value="BBX51246.1"/>
    <property type="molecule type" value="Genomic_DNA"/>
</dbReference>
<dbReference type="InterPro" id="IPR055247">
    <property type="entry name" value="InsJ-like_HTH"/>
</dbReference>
<dbReference type="RefSeq" id="WP_163673782.1">
    <property type="nucleotide sequence ID" value="NZ_AP022570.1"/>
</dbReference>
<dbReference type="NCBIfam" id="NF033577">
    <property type="entry name" value="transpos_IS481"/>
    <property type="match status" value="1"/>
</dbReference>
<reference evidence="3 4" key="1">
    <citation type="journal article" date="2019" name="Emerg. Microbes Infect.">
        <title>Comprehensive subspecies identification of 175 nontuberculous mycobacteria species based on 7547 genomic profiles.</title>
        <authorList>
            <person name="Matsumoto Y."/>
            <person name="Kinjo T."/>
            <person name="Motooka D."/>
            <person name="Nabeya D."/>
            <person name="Jung N."/>
            <person name="Uechi K."/>
            <person name="Horii T."/>
            <person name="Iida T."/>
            <person name="Fujita J."/>
            <person name="Nakamura S."/>
        </authorList>
    </citation>
    <scope>NUCLEOTIDE SEQUENCE [LARGE SCALE GENOMIC DNA]</scope>
    <source>
        <strain evidence="3 4">JCM 12603</strain>
    </source>
</reference>
<dbReference type="InterPro" id="IPR001584">
    <property type="entry name" value="Integrase_cat-core"/>
</dbReference>
<feature type="region of interest" description="Disordered" evidence="1">
    <location>
        <begin position="379"/>
        <end position="399"/>
    </location>
</feature>
<dbReference type="PANTHER" id="PTHR35004:SF7">
    <property type="entry name" value="INTEGRASE PROTEIN"/>
    <property type="match status" value="1"/>
</dbReference>
<dbReference type="KEGG" id="mpof:MPOR_22720"/>
<dbReference type="PANTHER" id="PTHR35004">
    <property type="entry name" value="TRANSPOSASE RV3428C-RELATED"/>
    <property type="match status" value="1"/>
</dbReference>
<dbReference type="InterPro" id="IPR036397">
    <property type="entry name" value="RNaseH_sf"/>
</dbReference>
<dbReference type="InterPro" id="IPR047656">
    <property type="entry name" value="IS481-like_transpos"/>
</dbReference>
<gene>
    <name evidence="3" type="ORF">MPOR_22720</name>
</gene>